<reference evidence="2" key="1">
    <citation type="submission" date="2022-11" db="UniProtKB">
        <authorList>
            <consortium name="WormBaseParasite"/>
        </authorList>
    </citation>
    <scope>IDENTIFICATION</scope>
</reference>
<protein>
    <submittedName>
        <fullName evidence="2">Uncharacterized protein</fullName>
    </submittedName>
</protein>
<accession>A0A915KH58</accession>
<dbReference type="Proteomes" id="UP000887565">
    <property type="component" value="Unplaced"/>
</dbReference>
<dbReference type="AlphaFoldDB" id="A0A915KH58"/>
<keyword evidence="1" id="KW-1185">Reference proteome</keyword>
<sequence>MIHRNGQFLCVPKADATRSLLDYYSSYIPDQIELELSCYNFFRAVKDSLWDERMFNLIDCNDGISDSLASLDGNSRWPPREIVDLVNGFVHYALQYYGRSGGENNRSRVNIRSIVEKISVNNTTLQEQIGFAAIPKNTYDEQ</sequence>
<evidence type="ECO:0000313" key="1">
    <source>
        <dbReference type="Proteomes" id="UP000887565"/>
    </source>
</evidence>
<proteinExistence type="predicted"/>
<name>A0A915KH58_ROMCU</name>
<dbReference type="WBParaSite" id="nRc.2.0.1.t37720-RA">
    <property type="protein sequence ID" value="nRc.2.0.1.t37720-RA"/>
    <property type="gene ID" value="nRc.2.0.1.g37720"/>
</dbReference>
<organism evidence="1 2">
    <name type="scientific">Romanomermis culicivorax</name>
    <name type="common">Nematode worm</name>
    <dbReference type="NCBI Taxonomy" id="13658"/>
    <lineage>
        <taxon>Eukaryota</taxon>
        <taxon>Metazoa</taxon>
        <taxon>Ecdysozoa</taxon>
        <taxon>Nematoda</taxon>
        <taxon>Enoplea</taxon>
        <taxon>Dorylaimia</taxon>
        <taxon>Mermithida</taxon>
        <taxon>Mermithoidea</taxon>
        <taxon>Mermithidae</taxon>
        <taxon>Romanomermis</taxon>
    </lineage>
</organism>
<evidence type="ECO:0000313" key="2">
    <source>
        <dbReference type="WBParaSite" id="nRc.2.0.1.t37720-RA"/>
    </source>
</evidence>